<dbReference type="Proteomes" id="UP000823941">
    <property type="component" value="Chromosome 26"/>
</dbReference>
<dbReference type="EMBL" id="JAHIBW010000026">
    <property type="protein sequence ID" value="KAG7297329.1"/>
    <property type="molecule type" value="Genomic_DNA"/>
</dbReference>
<accession>A0ABQ7PWG8</accession>
<evidence type="ECO:0000313" key="3">
    <source>
        <dbReference type="Proteomes" id="UP000823941"/>
    </source>
</evidence>
<gene>
    <name evidence="2" type="ORF">JYU34_019301</name>
</gene>
<feature type="region of interest" description="Disordered" evidence="1">
    <location>
        <begin position="1"/>
        <end position="34"/>
    </location>
</feature>
<feature type="compositionally biased region" description="Acidic residues" evidence="1">
    <location>
        <begin position="21"/>
        <end position="34"/>
    </location>
</feature>
<organism evidence="2 3">
    <name type="scientific">Plutella xylostella</name>
    <name type="common">Diamondback moth</name>
    <name type="synonym">Plutella maculipennis</name>
    <dbReference type="NCBI Taxonomy" id="51655"/>
    <lineage>
        <taxon>Eukaryota</taxon>
        <taxon>Metazoa</taxon>
        <taxon>Ecdysozoa</taxon>
        <taxon>Arthropoda</taxon>
        <taxon>Hexapoda</taxon>
        <taxon>Insecta</taxon>
        <taxon>Pterygota</taxon>
        <taxon>Neoptera</taxon>
        <taxon>Endopterygota</taxon>
        <taxon>Lepidoptera</taxon>
        <taxon>Glossata</taxon>
        <taxon>Ditrysia</taxon>
        <taxon>Yponomeutoidea</taxon>
        <taxon>Plutellidae</taxon>
        <taxon>Plutella</taxon>
    </lineage>
</organism>
<sequence length="99" mass="11029">MPSLVITSQPVAFPMNPEMEGQSEDDERIGDTEEDTVSHTEQCCCLYADTLDKTECVCWYFLCQMLKPFGYIGVGIGRCTEVCFDGCADSLMKCCDSDK</sequence>
<name>A0ABQ7PWG8_PLUXY</name>
<proteinExistence type="predicted"/>
<keyword evidence="3" id="KW-1185">Reference proteome</keyword>
<feature type="compositionally biased region" description="Polar residues" evidence="1">
    <location>
        <begin position="1"/>
        <end position="10"/>
    </location>
</feature>
<protein>
    <submittedName>
        <fullName evidence="2">Uncharacterized protein</fullName>
    </submittedName>
</protein>
<evidence type="ECO:0000313" key="2">
    <source>
        <dbReference type="EMBL" id="KAG7297329.1"/>
    </source>
</evidence>
<reference evidence="2 3" key="1">
    <citation type="submission" date="2021-06" db="EMBL/GenBank/DDBJ databases">
        <title>A haploid diamondback moth (Plutella xylostella L.) genome assembly resolves 31 chromosomes and identifies a diamide resistance mutation.</title>
        <authorList>
            <person name="Ward C.M."/>
            <person name="Perry K.D."/>
            <person name="Baker G."/>
            <person name="Powis K."/>
            <person name="Heckel D.G."/>
            <person name="Baxter S.W."/>
        </authorList>
    </citation>
    <scope>NUCLEOTIDE SEQUENCE [LARGE SCALE GENOMIC DNA]</scope>
    <source>
        <strain evidence="2 3">LV</strain>
        <tissue evidence="2">Single pupa</tissue>
    </source>
</reference>
<evidence type="ECO:0000256" key="1">
    <source>
        <dbReference type="SAM" id="MobiDB-lite"/>
    </source>
</evidence>
<comment type="caution">
    <text evidence="2">The sequence shown here is derived from an EMBL/GenBank/DDBJ whole genome shotgun (WGS) entry which is preliminary data.</text>
</comment>